<feature type="coiled-coil region" evidence="1">
    <location>
        <begin position="44"/>
        <end position="78"/>
    </location>
</feature>
<name>A0A016VKH1_9BILA</name>
<reference evidence="4" key="1">
    <citation type="journal article" date="2015" name="Nat. Genet.">
        <title>The genome and transcriptome of the zoonotic hookworm Ancylostoma ceylanicum identify infection-specific gene families.</title>
        <authorList>
            <person name="Schwarz E.M."/>
            <person name="Hu Y."/>
            <person name="Antoshechkin I."/>
            <person name="Miller M.M."/>
            <person name="Sternberg P.W."/>
            <person name="Aroian R.V."/>
        </authorList>
    </citation>
    <scope>NUCLEOTIDE SEQUENCE</scope>
    <source>
        <strain evidence="4">HY135</strain>
    </source>
</reference>
<feature type="region of interest" description="Disordered" evidence="2">
    <location>
        <begin position="203"/>
        <end position="228"/>
    </location>
</feature>
<gene>
    <name evidence="3" type="primary">Acey_s0009.g618</name>
    <name evidence="3" type="ORF">Y032_0009g618</name>
</gene>
<dbReference type="OrthoDB" id="5850875at2759"/>
<dbReference type="AlphaFoldDB" id="A0A016VKH1"/>
<dbReference type="EMBL" id="JARK01001345">
    <property type="protein sequence ID" value="EYC27268.1"/>
    <property type="molecule type" value="Genomic_DNA"/>
</dbReference>
<sequence length="228" mass="26051">MKRASRCSVKARMTSSGEPLTELQHSIKEVNASTQVPKCVKTALNHLLDELAKLRSENDELKKENSDLREKLRIAESKLSEQITSSVEKTSPSANCASSDFHESERLRSIVISGVPELESPIIRDQLQHDFDRVLSILTHLSVECFPVAVYRLGKKSHRPRLIKVVFPAQTFQRSAVKRAPLLRFFPEKGIFLRESLTEAERKRRRDERTLNSHSTNHVQITKDVQEN</sequence>
<evidence type="ECO:0000313" key="4">
    <source>
        <dbReference type="Proteomes" id="UP000024635"/>
    </source>
</evidence>
<dbReference type="Gene3D" id="1.20.5.490">
    <property type="entry name" value="Single helix bin"/>
    <property type="match status" value="1"/>
</dbReference>
<accession>A0A016VKH1</accession>
<evidence type="ECO:0000256" key="1">
    <source>
        <dbReference type="SAM" id="Coils"/>
    </source>
</evidence>
<dbReference type="STRING" id="53326.A0A016VKH1"/>
<dbReference type="Proteomes" id="UP000024635">
    <property type="component" value="Unassembled WGS sequence"/>
</dbReference>
<protein>
    <submittedName>
        <fullName evidence="3">Uncharacterized protein</fullName>
    </submittedName>
</protein>
<organism evidence="3 4">
    <name type="scientific">Ancylostoma ceylanicum</name>
    <dbReference type="NCBI Taxonomy" id="53326"/>
    <lineage>
        <taxon>Eukaryota</taxon>
        <taxon>Metazoa</taxon>
        <taxon>Ecdysozoa</taxon>
        <taxon>Nematoda</taxon>
        <taxon>Chromadorea</taxon>
        <taxon>Rhabditida</taxon>
        <taxon>Rhabditina</taxon>
        <taxon>Rhabditomorpha</taxon>
        <taxon>Strongyloidea</taxon>
        <taxon>Ancylostomatidae</taxon>
        <taxon>Ancylostomatinae</taxon>
        <taxon>Ancylostoma</taxon>
    </lineage>
</organism>
<keyword evidence="4" id="KW-1185">Reference proteome</keyword>
<evidence type="ECO:0000313" key="3">
    <source>
        <dbReference type="EMBL" id="EYC27268.1"/>
    </source>
</evidence>
<keyword evidence="1" id="KW-0175">Coiled coil</keyword>
<evidence type="ECO:0000256" key="2">
    <source>
        <dbReference type="SAM" id="MobiDB-lite"/>
    </source>
</evidence>
<proteinExistence type="predicted"/>
<comment type="caution">
    <text evidence="3">The sequence shown here is derived from an EMBL/GenBank/DDBJ whole genome shotgun (WGS) entry which is preliminary data.</text>
</comment>